<comment type="caution">
    <text evidence="2">The sequence shown here is derived from an EMBL/GenBank/DDBJ whole genome shotgun (WGS) entry which is preliminary data.</text>
</comment>
<dbReference type="SUPFAM" id="SSF47413">
    <property type="entry name" value="lambda repressor-like DNA-binding domains"/>
    <property type="match status" value="1"/>
</dbReference>
<evidence type="ECO:0000259" key="1">
    <source>
        <dbReference type="PROSITE" id="PS50943"/>
    </source>
</evidence>
<proteinExistence type="predicted"/>
<dbReference type="OrthoDB" id="5344362at2"/>
<dbReference type="AlphaFoldDB" id="A0A363CWA6"/>
<dbReference type="RefSeq" id="WP_108561265.1">
    <property type="nucleotide sequence ID" value="NZ_MUXE01000029.1"/>
</dbReference>
<dbReference type="PROSITE" id="PS50943">
    <property type="entry name" value="HTH_CROC1"/>
    <property type="match status" value="1"/>
</dbReference>
<evidence type="ECO:0000313" key="2">
    <source>
        <dbReference type="EMBL" id="PUE63341.1"/>
    </source>
</evidence>
<dbReference type="InterPro" id="IPR001387">
    <property type="entry name" value="Cro/C1-type_HTH"/>
</dbReference>
<dbReference type="Pfam" id="PF01381">
    <property type="entry name" value="HTH_3"/>
    <property type="match status" value="1"/>
</dbReference>
<dbReference type="Gene3D" id="1.10.260.40">
    <property type="entry name" value="lambda repressor-like DNA-binding domains"/>
    <property type="match status" value="1"/>
</dbReference>
<accession>A0A363CWA6</accession>
<feature type="domain" description="HTH cro/C1-type" evidence="1">
    <location>
        <begin position="10"/>
        <end position="65"/>
    </location>
</feature>
<sequence>MDFKEFGKDIALLRKQKKISQQSLCDDIAISRATLSNLENGGNVDIGLKKVLQIVDYLGYEICIKERSPFPVFEDIING</sequence>
<dbReference type="Proteomes" id="UP000251135">
    <property type="component" value="Unassembled WGS sequence"/>
</dbReference>
<dbReference type="EMBL" id="MUXE01000029">
    <property type="protein sequence ID" value="PUE63341.1"/>
    <property type="molecule type" value="Genomic_DNA"/>
</dbReference>
<evidence type="ECO:0000313" key="3">
    <source>
        <dbReference type="Proteomes" id="UP000251135"/>
    </source>
</evidence>
<keyword evidence="3" id="KW-1185">Reference proteome</keyword>
<organism evidence="2 3">
    <name type="scientific">Arcobacter caeni</name>
    <dbReference type="NCBI Taxonomy" id="1912877"/>
    <lineage>
        <taxon>Bacteria</taxon>
        <taxon>Pseudomonadati</taxon>
        <taxon>Campylobacterota</taxon>
        <taxon>Epsilonproteobacteria</taxon>
        <taxon>Campylobacterales</taxon>
        <taxon>Arcobacteraceae</taxon>
        <taxon>Arcobacter</taxon>
    </lineage>
</organism>
<dbReference type="SMART" id="SM00530">
    <property type="entry name" value="HTH_XRE"/>
    <property type="match status" value="1"/>
</dbReference>
<dbReference type="CDD" id="cd00093">
    <property type="entry name" value="HTH_XRE"/>
    <property type="match status" value="1"/>
</dbReference>
<name>A0A363CWA6_9BACT</name>
<reference evidence="2 3" key="1">
    <citation type="submission" date="2017-02" db="EMBL/GenBank/DDBJ databases">
        <title>Arcobacter caeni sp. nov, a new Arcobacter species isolated from reclaimed water.</title>
        <authorList>
            <person name="Figueras M.J."/>
            <person name="Perez-Cataluna A."/>
            <person name="Salas-Masso N."/>
        </authorList>
    </citation>
    <scope>NUCLEOTIDE SEQUENCE [LARGE SCALE GENOMIC DNA]</scope>
    <source>
        <strain evidence="2 3">RW17-10</strain>
    </source>
</reference>
<dbReference type="InterPro" id="IPR010982">
    <property type="entry name" value="Lambda_DNA-bd_dom_sf"/>
</dbReference>
<dbReference type="GO" id="GO:0003677">
    <property type="term" value="F:DNA binding"/>
    <property type="evidence" value="ECO:0007669"/>
    <property type="project" value="InterPro"/>
</dbReference>
<protein>
    <submittedName>
        <fullName evidence="2">Transcriptional regulator</fullName>
    </submittedName>
</protein>
<gene>
    <name evidence="2" type="ORF">B0174_11775</name>
</gene>